<proteinExistence type="predicted"/>
<reference evidence="1 2" key="1">
    <citation type="journal article" date="2009" name="Nat. Genet.">
        <title>The genome of the cucumber, Cucumis sativus L.</title>
        <authorList>
            <person name="Huang S."/>
            <person name="Li R."/>
            <person name="Zhang Z."/>
            <person name="Li L."/>
            <person name="Gu X."/>
            <person name="Fan W."/>
            <person name="Lucas W.J."/>
            <person name="Wang X."/>
            <person name="Xie B."/>
            <person name="Ni P."/>
            <person name="Ren Y."/>
            <person name="Zhu H."/>
            <person name="Li J."/>
            <person name="Lin K."/>
            <person name="Jin W."/>
            <person name="Fei Z."/>
            <person name="Li G."/>
            <person name="Staub J."/>
            <person name="Kilian A."/>
            <person name="van der Vossen E.A."/>
            <person name="Wu Y."/>
            <person name="Guo J."/>
            <person name="He J."/>
            <person name="Jia Z."/>
            <person name="Ren Y."/>
            <person name="Tian G."/>
            <person name="Lu Y."/>
            <person name="Ruan J."/>
            <person name="Qian W."/>
            <person name="Wang M."/>
            <person name="Huang Q."/>
            <person name="Li B."/>
            <person name="Xuan Z."/>
            <person name="Cao J."/>
            <person name="Asan"/>
            <person name="Wu Z."/>
            <person name="Zhang J."/>
            <person name="Cai Q."/>
            <person name="Bai Y."/>
            <person name="Zhao B."/>
            <person name="Han Y."/>
            <person name="Li Y."/>
            <person name="Li X."/>
            <person name="Wang S."/>
            <person name="Shi Q."/>
            <person name="Liu S."/>
            <person name="Cho W.K."/>
            <person name="Kim J.Y."/>
            <person name="Xu Y."/>
            <person name="Heller-Uszynska K."/>
            <person name="Miao H."/>
            <person name="Cheng Z."/>
            <person name="Zhang S."/>
            <person name="Wu J."/>
            <person name="Yang Y."/>
            <person name="Kang H."/>
            <person name="Li M."/>
            <person name="Liang H."/>
            <person name="Ren X."/>
            <person name="Shi Z."/>
            <person name="Wen M."/>
            <person name="Jian M."/>
            <person name="Yang H."/>
            <person name="Zhang G."/>
            <person name="Yang Z."/>
            <person name="Chen R."/>
            <person name="Liu S."/>
            <person name="Li J."/>
            <person name="Ma L."/>
            <person name="Liu H."/>
            <person name="Zhou Y."/>
            <person name="Zhao J."/>
            <person name="Fang X."/>
            <person name="Li G."/>
            <person name="Fang L."/>
            <person name="Li Y."/>
            <person name="Liu D."/>
            <person name="Zheng H."/>
            <person name="Zhang Y."/>
            <person name="Qin N."/>
            <person name="Li Z."/>
            <person name="Yang G."/>
            <person name="Yang S."/>
            <person name="Bolund L."/>
            <person name="Kristiansen K."/>
            <person name="Zheng H."/>
            <person name="Li S."/>
            <person name="Zhang X."/>
            <person name="Yang H."/>
            <person name="Wang J."/>
            <person name="Sun R."/>
            <person name="Zhang B."/>
            <person name="Jiang S."/>
            <person name="Wang J."/>
            <person name="Du Y."/>
            <person name="Li S."/>
        </authorList>
    </citation>
    <scope>NUCLEOTIDE SEQUENCE [LARGE SCALE GENOMIC DNA]</scope>
    <source>
        <strain evidence="2">cv. 9930</strain>
    </source>
</reference>
<dbReference type="AlphaFoldDB" id="A0A0A0LSC1"/>
<dbReference type="Proteomes" id="UP000029981">
    <property type="component" value="Chromosome 1"/>
</dbReference>
<evidence type="ECO:0000313" key="2">
    <source>
        <dbReference type="Proteomes" id="UP000029981"/>
    </source>
</evidence>
<accession>A0A0A0LSC1</accession>
<reference evidence="1 2" key="2">
    <citation type="journal article" date="2009" name="PLoS ONE">
        <title>An integrated genetic and cytogenetic map of the cucumber genome.</title>
        <authorList>
            <person name="Ren Y."/>
            <person name="Zhang Z."/>
            <person name="Liu J."/>
            <person name="Staub J.E."/>
            <person name="Han Y."/>
            <person name="Cheng Z."/>
            <person name="Li X."/>
            <person name="Lu J."/>
            <person name="Miao H."/>
            <person name="Kang H."/>
            <person name="Xie B."/>
            <person name="Gu X."/>
            <person name="Wang X."/>
            <person name="Du Y."/>
            <person name="Jin W."/>
            <person name="Huang S."/>
        </authorList>
    </citation>
    <scope>NUCLEOTIDE SEQUENCE [LARGE SCALE GENOMIC DNA]</scope>
    <source>
        <strain evidence="2">cv. 9930</strain>
    </source>
</reference>
<name>A0A0A0LSC1_CUCSA</name>
<dbReference type="Gramene" id="KGN64815">
    <property type="protein sequence ID" value="KGN64815"/>
    <property type="gene ID" value="Csa_1G110870"/>
</dbReference>
<reference evidence="1 2" key="4">
    <citation type="journal article" date="2011" name="BMC Genomics">
        <title>RNA-Seq improves annotation of protein-coding genes in the cucumber genome.</title>
        <authorList>
            <person name="Li Z."/>
            <person name="Zhang Z."/>
            <person name="Yan P."/>
            <person name="Huang S."/>
            <person name="Fei Z."/>
            <person name="Lin K."/>
        </authorList>
    </citation>
    <scope>NUCLEOTIDE SEQUENCE [LARGE SCALE GENOMIC DNA]</scope>
    <source>
        <strain evidence="2">cv. 9930</strain>
    </source>
</reference>
<evidence type="ECO:0000313" key="1">
    <source>
        <dbReference type="EMBL" id="KGN64815.1"/>
    </source>
</evidence>
<organism evidence="1 2">
    <name type="scientific">Cucumis sativus</name>
    <name type="common">Cucumber</name>
    <dbReference type="NCBI Taxonomy" id="3659"/>
    <lineage>
        <taxon>Eukaryota</taxon>
        <taxon>Viridiplantae</taxon>
        <taxon>Streptophyta</taxon>
        <taxon>Embryophyta</taxon>
        <taxon>Tracheophyta</taxon>
        <taxon>Spermatophyta</taxon>
        <taxon>Magnoliopsida</taxon>
        <taxon>eudicotyledons</taxon>
        <taxon>Gunneridae</taxon>
        <taxon>Pentapetalae</taxon>
        <taxon>rosids</taxon>
        <taxon>fabids</taxon>
        <taxon>Cucurbitales</taxon>
        <taxon>Cucurbitaceae</taxon>
        <taxon>Benincaseae</taxon>
        <taxon>Cucumis</taxon>
    </lineage>
</organism>
<reference evidence="1 2" key="3">
    <citation type="journal article" date="2010" name="BMC Genomics">
        <title>Transcriptome sequencing and comparative analysis of cucumber flowers with different sex types.</title>
        <authorList>
            <person name="Guo S."/>
            <person name="Zheng Y."/>
            <person name="Joung J.G."/>
            <person name="Liu S."/>
            <person name="Zhang Z."/>
            <person name="Crasta O.R."/>
            <person name="Sobral B.W."/>
            <person name="Xu Y."/>
            <person name="Huang S."/>
            <person name="Fei Z."/>
        </authorList>
    </citation>
    <scope>NUCLEOTIDE SEQUENCE [LARGE SCALE GENOMIC DNA]</scope>
    <source>
        <strain evidence="2">cv. 9930</strain>
    </source>
</reference>
<protein>
    <submittedName>
        <fullName evidence="1">Uncharacterized protein</fullName>
    </submittedName>
</protein>
<sequence>MAMKKEESFGAKRFLIKTRERDNKEPESLIQKNVKKGFDSSVQCNENEGEIEGVSPILRVRLALVKEQCYSHVM</sequence>
<dbReference type="EMBL" id="CM002922">
    <property type="protein sequence ID" value="KGN64815.1"/>
    <property type="molecule type" value="Genomic_DNA"/>
</dbReference>
<gene>
    <name evidence="1" type="ORF">Csa_1G110870</name>
</gene>
<keyword evidence="2" id="KW-1185">Reference proteome</keyword>